<dbReference type="Pfam" id="PF01535">
    <property type="entry name" value="PPR"/>
    <property type="match status" value="2"/>
</dbReference>
<feature type="domain" description="PROP1-like PPR" evidence="4">
    <location>
        <begin position="378"/>
        <end position="523"/>
    </location>
</feature>
<organism evidence="5 6">
    <name type="scientific">Aristolochia fimbriata</name>
    <name type="common">White veined hardy Dutchman's pipe vine</name>
    <dbReference type="NCBI Taxonomy" id="158543"/>
    <lineage>
        <taxon>Eukaryota</taxon>
        <taxon>Viridiplantae</taxon>
        <taxon>Streptophyta</taxon>
        <taxon>Embryophyta</taxon>
        <taxon>Tracheophyta</taxon>
        <taxon>Spermatophyta</taxon>
        <taxon>Magnoliopsida</taxon>
        <taxon>Magnoliidae</taxon>
        <taxon>Piperales</taxon>
        <taxon>Aristolochiaceae</taxon>
        <taxon>Aristolochia</taxon>
    </lineage>
</organism>
<keyword evidence="6" id="KW-1185">Reference proteome</keyword>
<dbReference type="InterPro" id="IPR033443">
    <property type="entry name" value="PROP1-like_PPR_dom"/>
</dbReference>
<evidence type="ECO:0000313" key="5">
    <source>
        <dbReference type="EMBL" id="KAG9443166.1"/>
    </source>
</evidence>
<name>A0AAV7E444_ARIFI</name>
<dbReference type="PANTHER" id="PTHR47447:SF28">
    <property type="entry name" value="PENTACOTRIPEPTIDE-REPEAT REGION OF PRORP DOMAIN-CONTAINING PROTEIN"/>
    <property type="match status" value="1"/>
</dbReference>
<feature type="repeat" description="PPR" evidence="3">
    <location>
        <begin position="226"/>
        <end position="260"/>
    </location>
</feature>
<dbReference type="Pfam" id="PF17177">
    <property type="entry name" value="PPR_long"/>
    <property type="match status" value="1"/>
</dbReference>
<dbReference type="Pfam" id="PF13041">
    <property type="entry name" value="PPR_2"/>
    <property type="match status" value="1"/>
</dbReference>
<dbReference type="InterPro" id="IPR002885">
    <property type="entry name" value="PPR_rpt"/>
</dbReference>
<protein>
    <recommendedName>
        <fullName evidence="4">PROP1-like PPR domain-containing protein</fullName>
    </recommendedName>
</protein>
<proteinExistence type="inferred from homology"/>
<dbReference type="EMBL" id="JAINDJ010000007">
    <property type="protein sequence ID" value="KAG9443166.1"/>
    <property type="molecule type" value="Genomic_DNA"/>
</dbReference>
<evidence type="ECO:0000256" key="2">
    <source>
        <dbReference type="ARBA" id="ARBA00022737"/>
    </source>
</evidence>
<gene>
    <name evidence="5" type="ORF">H6P81_019020</name>
</gene>
<feature type="repeat" description="PPR" evidence="3">
    <location>
        <begin position="400"/>
        <end position="434"/>
    </location>
</feature>
<keyword evidence="2" id="KW-0677">Repeat</keyword>
<evidence type="ECO:0000259" key="4">
    <source>
        <dbReference type="Pfam" id="PF17177"/>
    </source>
</evidence>
<feature type="repeat" description="PPR" evidence="3">
    <location>
        <begin position="365"/>
        <end position="399"/>
    </location>
</feature>
<dbReference type="Gene3D" id="1.25.40.10">
    <property type="entry name" value="Tetratricopeptide repeat domain"/>
    <property type="match status" value="4"/>
</dbReference>
<feature type="repeat" description="PPR" evidence="3">
    <location>
        <begin position="435"/>
        <end position="469"/>
    </location>
</feature>
<dbReference type="PANTHER" id="PTHR47447">
    <property type="entry name" value="OS03G0856100 PROTEIN"/>
    <property type="match status" value="1"/>
</dbReference>
<evidence type="ECO:0000256" key="1">
    <source>
        <dbReference type="ARBA" id="ARBA00007626"/>
    </source>
</evidence>
<feature type="repeat" description="PPR" evidence="3">
    <location>
        <begin position="295"/>
        <end position="329"/>
    </location>
</feature>
<accession>A0AAV7E444</accession>
<dbReference type="AlphaFoldDB" id="A0AAV7E444"/>
<dbReference type="PROSITE" id="PS51375">
    <property type="entry name" value="PPR"/>
    <property type="match status" value="8"/>
</dbReference>
<reference evidence="5 6" key="1">
    <citation type="submission" date="2021-07" db="EMBL/GenBank/DDBJ databases">
        <title>The Aristolochia fimbriata genome: insights into angiosperm evolution, floral development and chemical biosynthesis.</title>
        <authorList>
            <person name="Jiao Y."/>
        </authorList>
    </citation>
    <scope>NUCLEOTIDE SEQUENCE [LARGE SCALE GENOMIC DNA]</scope>
    <source>
        <strain evidence="5">IBCAS-2021</strain>
        <tissue evidence="5">Leaf</tissue>
    </source>
</reference>
<feature type="repeat" description="PPR" evidence="3">
    <location>
        <begin position="261"/>
        <end position="291"/>
    </location>
</feature>
<evidence type="ECO:0000256" key="3">
    <source>
        <dbReference type="PROSITE-ProRule" id="PRU00708"/>
    </source>
</evidence>
<comment type="similarity">
    <text evidence="1">Belongs to the PPR family. P subfamily.</text>
</comment>
<sequence length="588" mass="66759">MLDLQSCCLRPCSTYLLVSDLGHPMLRNSTLLKIVSQYGLAKNMKLCNGFSYQVNSSIFCLFNYFCKIPESPELPSWFIFPSSEKSAVPNLNDNFVLPSLVKGGSNGAHDLKTCHTDVFSEILDCGVNEISELLKASCFESPEMVVHALDACNLDVSKTLVDKILKRFSNNWIPAFGFFNWANKQAGYNHSSDAYDSIIDILGKAEQFDLMWCLVDEMIQRKDFFSLITLSKIMRRLARTGRWKDAVDVFHRIEVFGLNQDTSAMNILLDALCKERNVEHARDVFLELRGRISPDANSFNILIHGWCKARKLVDAHLMMEEMRKYGFHPCVISYTSLIEAYSSDKNFRKVRLLLSEMHENGSPPNVVTYTIVMHALGKAKQTQEALEIFETMKKDGCSPDTSFFNSLIYILGKAGRLCDADDVFKQMSTSGIAPDVTTYNTLITSACDNSQEDKALVLLKKMEKSSCKPGLETYAPLLKMCCKKKRMKTLQFLLNDMFSKDISLELGTYTLLVRGLVCSGQLEHSCLFFEEMILKGFLPRKHTYNMLVKELERKNMEKARCKIQELMVQAENKHPLQAFNQTQANSFG</sequence>
<evidence type="ECO:0000313" key="6">
    <source>
        <dbReference type="Proteomes" id="UP000825729"/>
    </source>
</evidence>
<dbReference type="InterPro" id="IPR011990">
    <property type="entry name" value="TPR-like_helical_dom_sf"/>
</dbReference>
<feature type="repeat" description="PPR" evidence="3">
    <location>
        <begin position="330"/>
        <end position="364"/>
    </location>
</feature>
<comment type="caution">
    <text evidence="5">The sequence shown here is derived from an EMBL/GenBank/DDBJ whole genome shotgun (WGS) entry which is preliminary data.</text>
</comment>
<dbReference type="NCBIfam" id="TIGR00756">
    <property type="entry name" value="PPR"/>
    <property type="match status" value="7"/>
</dbReference>
<dbReference type="Proteomes" id="UP000825729">
    <property type="component" value="Unassembled WGS sequence"/>
</dbReference>
<feature type="repeat" description="PPR" evidence="3">
    <location>
        <begin position="505"/>
        <end position="539"/>
    </location>
</feature>